<feature type="active site" description="Proton donor" evidence="5">
    <location>
        <position position="138"/>
    </location>
</feature>
<dbReference type="InterPro" id="IPR023485">
    <property type="entry name" value="Ptyr_pPase"/>
</dbReference>
<keyword evidence="8" id="KW-1185">Reference proteome</keyword>
<dbReference type="PANTHER" id="PTHR11717">
    <property type="entry name" value="LOW MOLECULAR WEIGHT PROTEIN TYROSINE PHOSPHATASE"/>
    <property type="match status" value="1"/>
</dbReference>
<name>A0A3M6R0I3_9BURK</name>
<keyword evidence="3" id="KW-0378">Hydrolase</keyword>
<comment type="similarity">
    <text evidence="1">Belongs to the low molecular weight phosphotyrosine protein phosphatase family.</text>
</comment>
<sequence length="167" mass="18407">MIQSRQPASRILFVCTGNICRSPTAHALLQQKAQAMGLWLLVDSAGISDEEAGRPMDARSARELVRRGHAPLAHRARQIKTADFLAFDHLIGMTRVHCASMARLREQAGRRFPGRSLGEVGLMLDWLPGQPRGQDVPDPWYGGPADFVRAFELIDEAVDALLAQLQA</sequence>
<dbReference type="InterPro" id="IPR050438">
    <property type="entry name" value="LMW_PTPase"/>
</dbReference>
<dbReference type="Proteomes" id="UP000278006">
    <property type="component" value="Unassembled WGS sequence"/>
</dbReference>
<evidence type="ECO:0000256" key="2">
    <source>
        <dbReference type="ARBA" id="ARBA00013064"/>
    </source>
</evidence>
<dbReference type="PANTHER" id="PTHR11717:SF7">
    <property type="entry name" value="LOW MOLECULAR WEIGHT PHOSPHOTYROSINE PROTEIN PHOSPHATASE"/>
    <property type="match status" value="1"/>
</dbReference>
<evidence type="ECO:0000256" key="4">
    <source>
        <dbReference type="ARBA" id="ARBA00022912"/>
    </source>
</evidence>
<comment type="caution">
    <text evidence="7">The sequence shown here is derived from an EMBL/GenBank/DDBJ whole genome shotgun (WGS) entry which is preliminary data.</text>
</comment>
<dbReference type="AlphaFoldDB" id="A0A3M6R0I3"/>
<dbReference type="GO" id="GO:0004725">
    <property type="term" value="F:protein tyrosine phosphatase activity"/>
    <property type="evidence" value="ECO:0007669"/>
    <property type="project" value="UniProtKB-EC"/>
</dbReference>
<dbReference type="Gene3D" id="3.40.50.2300">
    <property type="match status" value="1"/>
</dbReference>
<accession>A0A3M6R0I3</accession>
<feature type="active site" description="Nucleophile" evidence="5">
    <location>
        <position position="15"/>
    </location>
</feature>
<proteinExistence type="inferred from homology"/>
<protein>
    <recommendedName>
        <fullName evidence="2">protein-tyrosine-phosphatase</fullName>
        <ecNumber evidence="2">3.1.3.48</ecNumber>
    </recommendedName>
</protein>
<organism evidence="7 8">
    <name type="scientific">Corticibacter populi</name>
    <dbReference type="NCBI Taxonomy" id="1550736"/>
    <lineage>
        <taxon>Bacteria</taxon>
        <taxon>Pseudomonadati</taxon>
        <taxon>Pseudomonadota</taxon>
        <taxon>Betaproteobacteria</taxon>
        <taxon>Burkholderiales</taxon>
        <taxon>Comamonadaceae</taxon>
        <taxon>Corticibacter</taxon>
    </lineage>
</organism>
<dbReference type="SUPFAM" id="SSF52788">
    <property type="entry name" value="Phosphotyrosine protein phosphatases I"/>
    <property type="match status" value="1"/>
</dbReference>
<feature type="active site" evidence="5">
    <location>
        <position position="21"/>
    </location>
</feature>
<evidence type="ECO:0000313" key="7">
    <source>
        <dbReference type="EMBL" id="RMX08715.1"/>
    </source>
</evidence>
<dbReference type="OrthoDB" id="9784339at2"/>
<evidence type="ECO:0000256" key="3">
    <source>
        <dbReference type="ARBA" id="ARBA00022801"/>
    </source>
</evidence>
<evidence type="ECO:0000313" key="8">
    <source>
        <dbReference type="Proteomes" id="UP000278006"/>
    </source>
</evidence>
<dbReference type="InterPro" id="IPR017867">
    <property type="entry name" value="Tyr_phospatase_low_mol_wt"/>
</dbReference>
<dbReference type="Pfam" id="PF01451">
    <property type="entry name" value="LMWPc"/>
    <property type="match status" value="1"/>
</dbReference>
<dbReference type="CDD" id="cd16343">
    <property type="entry name" value="LMWPTP"/>
    <property type="match status" value="1"/>
</dbReference>
<dbReference type="EMBL" id="RDQO01000001">
    <property type="protein sequence ID" value="RMX08715.1"/>
    <property type="molecule type" value="Genomic_DNA"/>
</dbReference>
<evidence type="ECO:0000256" key="1">
    <source>
        <dbReference type="ARBA" id="ARBA00011063"/>
    </source>
</evidence>
<evidence type="ECO:0000259" key="6">
    <source>
        <dbReference type="SMART" id="SM00226"/>
    </source>
</evidence>
<dbReference type="PRINTS" id="PR00719">
    <property type="entry name" value="LMWPTPASE"/>
</dbReference>
<dbReference type="SMART" id="SM00226">
    <property type="entry name" value="LMWPc"/>
    <property type="match status" value="1"/>
</dbReference>
<dbReference type="InterPro" id="IPR036196">
    <property type="entry name" value="Ptyr_pPase_sf"/>
</dbReference>
<keyword evidence="4" id="KW-0904">Protein phosphatase</keyword>
<dbReference type="RefSeq" id="WP_122226840.1">
    <property type="nucleotide sequence ID" value="NZ_SGWR01000001.1"/>
</dbReference>
<reference evidence="7 8" key="1">
    <citation type="submission" date="2018-10" db="EMBL/GenBank/DDBJ databases">
        <title>Draft genome of Cortibacter populi DSM10536.</title>
        <authorList>
            <person name="Bernier A.-M."/>
            <person name="Bernard K."/>
        </authorList>
    </citation>
    <scope>NUCLEOTIDE SEQUENCE [LARGE SCALE GENOMIC DNA]</scope>
    <source>
        <strain evidence="7 8">DSM 105136</strain>
    </source>
</reference>
<evidence type="ECO:0000256" key="5">
    <source>
        <dbReference type="PIRSR" id="PIRSR617867-1"/>
    </source>
</evidence>
<dbReference type="EC" id="3.1.3.48" evidence="2"/>
<feature type="domain" description="Phosphotyrosine protein phosphatase I" evidence="6">
    <location>
        <begin position="9"/>
        <end position="164"/>
    </location>
</feature>
<gene>
    <name evidence="7" type="ORF">D8I35_06605</name>
</gene>